<dbReference type="RefSeq" id="WP_265266859.1">
    <property type="nucleotide sequence ID" value="NZ_JAIHOM010000208.1"/>
</dbReference>
<comment type="caution">
    <text evidence="1">The sequence shown here is derived from an EMBL/GenBank/DDBJ whole genome shotgun (WGS) entry which is preliminary data.</text>
</comment>
<keyword evidence="2" id="KW-1185">Reference proteome</keyword>
<dbReference type="Proteomes" id="UP001526426">
    <property type="component" value="Unassembled WGS sequence"/>
</dbReference>
<gene>
    <name evidence="1" type="ORF">K4A83_22055</name>
</gene>
<dbReference type="EMBL" id="JAIHOM010000208">
    <property type="protein sequence ID" value="MCW6038914.1"/>
    <property type="molecule type" value="Genomic_DNA"/>
</dbReference>
<reference evidence="1 2" key="1">
    <citation type="submission" date="2021-08" db="EMBL/GenBank/DDBJ databases">
        <title>Draft genome sequence of Spirulina subsalsa with high tolerance to salinity and hype-accumulation of phycocyanin.</title>
        <authorList>
            <person name="Pei H."/>
            <person name="Jiang L."/>
        </authorList>
    </citation>
    <scope>NUCLEOTIDE SEQUENCE [LARGE SCALE GENOMIC DNA]</scope>
    <source>
        <strain evidence="1 2">FACHB-351</strain>
    </source>
</reference>
<evidence type="ECO:0000313" key="1">
    <source>
        <dbReference type="EMBL" id="MCW6038914.1"/>
    </source>
</evidence>
<evidence type="ECO:0000313" key="2">
    <source>
        <dbReference type="Proteomes" id="UP001526426"/>
    </source>
</evidence>
<evidence type="ECO:0008006" key="3">
    <source>
        <dbReference type="Google" id="ProtNLM"/>
    </source>
</evidence>
<organism evidence="1 2">
    <name type="scientific">Spirulina subsalsa FACHB-351</name>
    <dbReference type="NCBI Taxonomy" id="234711"/>
    <lineage>
        <taxon>Bacteria</taxon>
        <taxon>Bacillati</taxon>
        <taxon>Cyanobacteriota</taxon>
        <taxon>Cyanophyceae</taxon>
        <taxon>Spirulinales</taxon>
        <taxon>Spirulinaceae</taxon>
        <taxon>Spirulina</taxon>
    </lineage>
</organism>
<name>A0ABT3LBM6_9CYAN</name>
<protein>
    <recommendedName>
        <fullName evidence="3">PIN domain-containing protein</fullName>
    </recommendedName>
</protein>
<sequence length="45" mass="5211">MSIKFLLDTNIISESIKLQPNDIFLERFRQKLEESAIASVTRISD</sequence>
<accession>A0ABT3LBM6</accession>
<proteinExistence type="predicted"/>